<protein>
    <submittedName>
        <fullName evidence="1">DUF4252 domain-containing protein</fullName>
    </submittedName>
</protein>
<evidence type="ECO:0000313" key="2">
    <source>
        <dbReference type="EMBL" id="STD53026.1"/>
    </source>
</evidence>
<name>A0A376G2Y6_9FLAO</name>
<evidence type="ECO:0000313" key="4">
    <source>
        <dbReference type="Proteomes" id="UP000267844"/>
    </source>
</evidence>
<dbReference type="RefSeq" id="WP_114998185.1">
    <property type="nucleotide sequence ID" value="NZ_RHPN01000017.1"/>
</dbReference>
<reference evidence="1 4" key="2">
    <citation type="submission" date="2018-10" db="EMBL/GenBank/DDBJ databases">
        <title>Transmission dynamics of multidrug resistant bacteria on intensive care unit surfaces.</title>
        <authorList>
            <person name="D'Souza A.W."/>
            <person name="Potter R.F."/>
            <person name="Wallace M."/>
            <person name="Shupe A."/>
            <person name="Patel S."/>
            <person name="Sun S."/>
            <person name="Gul D."/>
            <person name="Kwon J.H."/>
            <person name="Andleeb S."/>
            <person name="Burnham C.-A.D."/>
            <person name="Dantas G."/>
        </authorList>
    </citation>
    <scope>NUCLEOTIDE SEQUENCE [LARGE SCALE GENOMIC DNA]</scope>
    <source>
        <strain evidence="1 4">WF_348</strain>
    </source>
</reference>
<organism evidence="2 3">
    <name type="scientific">Empedobacter falsenii</name>
    <dbReference type="NCBI Taxonomy" id="343874"/>
    <lineage>
        <taxon>Bacteria</taxon>
        <taxon>Pseudomonadati</taxon>
        <taxon>Bacteroidota</taxon>
        <taxon>Flavobacteriia</taxon>
        <taxon>Flavobacteriales</taxon>
        <taxon>Weeksellaceae</taxon>
        <taxon>Empedobacter</taxon>
    </lineage>
</organism>
<evidence type="ECO:0000313" key="3">
    <source>
        <dbReference type="Proteomes" id="UP000254737"/>
    </source>
</evidence>
<dbReference type="EMBL" id="RHPO01000017">
    <property type="protein sequence ID" value="RRT91242.1"/>
    <property type="molecule type" value="Genomic_DNA"/>
</dbReference>
<dbReference type="Proteomes" id="UP000267844">
    <property type="component" value="Unassembled WGS sequence"/>
</dbReference>
<dbReference type="STRING" id="343874.GCA_000805695_02179"/>
<dbReference type="EMBL" id="UFXS01000001">
    <property type="protein sequence ID" value="STD53026.1"/>
    <property type="molecule type" value="Genomic_DNA"/>
</dbReference>
<accession>A0A376G2Y6</accession>
<evidence type="ECO:0000313" key="1">
    <source>
        <dbReference type="EMBL" id="RRT91242.1"/>
    </source>
</evidence>
<dbReference type="AlphaFoldDB" id="A0A376G2Y6"/>
<dbReference type="Proteomes" id="UP000254737">
    <property type="component" value="Unassembled WGS sequence"/>
</dbReference>
<gene>
    <name evidence="1" type="ORF">EGI89_09270</name>
    <name evidence="2" type="ORF">NCTC13456_00243</name>
</gene>
<sequence length="164" mass="18151">MKKIIGLSFIAVLLTLQSCGTTSNMQEFYTKYDNQSTVIPLPSFALKLAGKAGGTDLFNYLKSAKVFVVSDAGQGKQKRIMNDLQSSMRGEKYENLVKFKAKDSRLNISLQEDGGRVKKMIFGINGLRNVLVIDSKLDIPRTDLDKILDKVSAEDIADLADILK</sequence>
<reference evidence="2 3" key="1">
    <citation type="submission" date="2018-06" db="EMBL/GenBank/DDBJ databases">
        <authorList>
            <consortium name="Pathogen Informatics"/>
            <person name="Doyle S."/>
        </authorList>
    </citation>
    <scope>NUCLEOTIDE SEQUENCE [LARGE SCALE GENOMIC DNA]</scope>
    <source>
        <strain evidence="2 3">NCTC13456</strain>
    </source>
</reference>
<dbReference type="Pfam" id="PF14060">
    <property type="entry name" value="DUF4252"/>
    <property type="match status" value="1"/>
</dbReference>
<dbReference type="PROSITE" id="PS51257">
    <property type="entry name" value="PROKAR_LIPOPROTEIN"/>
    <property type="match status" value="1"/>
</dbReference>
<dbReference type="InterPro" id="IPR025348">
    <property type="entry name" value="DUF4252"/>
</dbReference>
<proteinExistence type="predicted"/>